<sequence length="429" mass="50021">MSVMNKGDVRWFTQARFGLFIHWGLYSMPARHEWIRYKEEITDEDYRTYFDLFNPDLFQPEQWAELARRAGMKYVIITAKHHEGFCLWDSQYTDYKATNTVQRRDLLREIIDAFRRVGIRIGIYYSLIDWHHPDFTVDRIHPYREKVNWAVCNQVRHMPTYAQYMRDQVTELLTCYGDIDILWFDFSYNQQAGGKGRDDWESEKLVNHVRSLRPNIIIDNRLDLPGSGDIMTPEQYTPDEPIVGDDGKPTVWEGCQTFSGSWGYFRDETNWKSVKMCIEMLVRHVSCGGNLLLNVGPTSRGEIDPRATHALNGIAKWMHHHSQSIYGCGPAPIEFIVPPDCRYTWNFQTGKLYLHCFAWPFKHLHLRGMRGRVKYAQLMVDGSEIIRRTSDSQVHAHLSSATPEGAVTLELPTCLPFECEVPVIEITIT</sequence>
<proteinExistence type="inferred from homology"/>
<evidence type="ECO:0000256" key="7">
    <source>
        <dbReference type="PIRSR" id="PIRSR001092-1"/>
    </source>
</evidence>
<evidence type="ECO:0000256" key="1">
    <source>
        <dbReference type="ARBA" id="ARBA00004071"/>
    </source>
</evidence>
<evidence type="ECO:0000256" key="2">
    <source>
        <dbReference type="ARBA" id="ARBA00007951"/>
    </source>
</evidence>
<reference evidence="9 10" key="1">
    <citation type="submission" date="2020-07" db="EMBL/GenBank/DDBJ databases">
        <authorList>
            <person name="Feng X."/>
        </authorList>
    </citation>
    <scope>NUCLEOTIDE SEQUENCE [LARGE SCALE GENOMIC DNA]</scope>
    <source>
        <strain evidence="9 10">JCM31066</strain>
    </source>
</reference>
<evidence type="ECO:0000313" key="10">
    <source>
        <dbReference type="Proteomes" id="UP000546464"/>
    </source>
</evidence>
<dbReference type="AlphaFoldDB" id="A0A842HBH4"/>
<name>A0A842HBH4_9BACT</name>
<dbReference type="GO" id="GO:0005764">
    <property type="term" value="C:lysosome"/>
    <property type="evidence" value="ECO:0007669"/>
    <property type="project" value="TreeGrafter"/>
</dbReference>
<evidence type="ECO:0000256" key="5">
    <source>
        <dbReference type="ARBA" id="ARBA00022801"/>
    </source>
</evidence>
<dbReference type="PANTHER" id="PTHR10030">
    <property type="entry name" value="ALPHA-L-FUCOSIDASE"/>
    <property type="match status" value="1"/>
</dbReference>
<dbReference type="GO" id="GO:0004560">
    <property type="term" value="F:alpha-L-fucosidase activity"/>
    <property type="evidence" value="ECO:0007669"/>
    <property type="project" value="InterPro"/>
</dbReference>
<evidence type="ECO:0000259" key="8">
    <source>
        <dbReference type="Pfam" id="PF01120"/>
    </source>
</evidence>
<evidence type="ECO:0000256" key="4">
    <source>
        <dbReference type="ARBA" id="ARBA00022729"/>
    </source>
</evidence>
<gene>
    <name evidence="9" type="ORF">H5P28_06020</name>
</gene>
<dbReference type="InterPro" id="IPR016286">
    <property type="entry name" value="FUC_metazoa-typ"/>
</dbReference>
<keyword evidence="5" id="KW-0378">Hydrolase</keyword>
<feature type="domain" description="Glycoside hydrolase family 29 N-terminal" evidence="8">
    <location>
        <begin position="10"/>
        <end position="321"/>
    </location>
</feature>
<evidence type="ECO:0000313" key="9">
    <source>
        <dbReference type="EMBL" id="MBC2593813.1"/>
    </source>
</evidence>
<dbReference type="EC" id="3.2.1.51" evidence="3"/>
<dbReference type="SUPFAM" id="SSF51445">
    <property type="entry name" value="(Trans)glycosidases"/>
    <property type="match status" value="1"/>
</dbReference>
<dbReference type="InterPro" id="IPR017853">
    <property type="entry name" value="GH"/>
</dbReference>
<dbReference type="EMBL" id="JACHVB010000014">
    <property type="protein sequence ID" value="MBC2593813.1"/>
    <property type="molecule type" value="Genomic_DNA"/>
</dbReference>
<comment type="function">
    <text evidence="1">Alpha-L-fucosidase is responsible for hydrolyzing the alpha-1,6-linked fucose joined to the reducing-end N-acetylglucosamine of the carbohydrate moieties of glycoproteins.</text>
</comment>
<accession>A0A842HBH4</accession>
<evidence type="ECO:0000256" key="3">
    <source>
        <dbReference type="ARBA" id="ARBA00012662"/>
    </source>
</evidence>
<dbReference type="GO" id="GO:0016139">
    <property type="term" value="P:glycoside catabolic process"/>
    <property type="evidence" value="ECO:0007669"/>
    <property type="project" value="TreeGrafter"/>
</dbReference>
<organism evidence="9 10">
    <name type="scientific">Ruficoccus amylovorans</name>
    <dbReference type="NCBI Taxonomy" id="1804625"/>
    <lineage>
        <taxon>Bacteria</taxon>
        <taxon>Pseudomonadati</taxon>
        <taxon>Verrucomicrobiota</taxon>
        <taxon>Opitutia</taxon>
        <taxon>Puniceicoccales</taxon>
        <taxon>Cerasicoccaceae</taxon>
        <taxon>Ruficoccus</taxon>
    </lineage>
</organism>
<dbReference type="InterPro" id="IPR057739">
    <property type="entry name" value="Glyco_hydro_29_N"/>
</dbReference>
<dbReference type="PIRSF" id="PIRSF001092">
    <property type="entry name" value="Alpha-L-fucosidase"/>
    <property type="match status" value="1"/>
</dbReference>
<dbReference type="Gene3D" id="3.20.20.80">
    <property type="entry name" value="Glycosidases"/>
    <property type="match status" value="1"/>
</dbReference>
<keyword evidence="4" id="KW-0732">Signal</keyword>
<evidence type="ECO:0000256" key="6">
    <source>
        <dbReference type="ARBA" id="ARBA00023295"/>
    </source>
</evidence>
<comment type="caution">
    <text evidence="9">The sequence shown here is derived from an EMBL/GenBank/DDBJ whole genome shotgun (WGS) entry which is preliminary data.</text>
</comment>
<dbReference type="PRINTS" id="PR00741">
    <property type="entry name" value="GLHYDRLASE29"/>
</dbReference>
<dbReference type="GO" id="GO:0006004">
    <property type="term" value="P:fucose metabolic process"/>
    <property type="evidence" value="ECO:0007669"/>
    <property type="project" value="InterPro"/>
</dbReference>
<protein>
    <recommendedName>
        <fullName evidence="3">alpha-L-fucosidase</fullName>
        <ecNumber evidence="3">3.2.1.51</ecNumber>
    </recommendedName>
</protein>
<feature type="site" description="May be important for catalysis" evidence="7">
    <location>
        <position position="255"/>
    </location>
</feature>
<dbReference type="Proteomes" id="UP000546464">
    <property type="component" value="Unassembled WGS sequence"/>
</dbReference>
<dbReference type="InterPro" id="IPR000933">
    <property type="entry name" value="Glyco_hydro_29"/>
</dbReference>
<keyword evidence="6" id="KW-0326">Glycosidase</keyword>
<dbReference type="SMART" id="SM00812">
    <property type="entry name" value="Alpha_L_fucos"/>
    <property type="match status" value="1"/>
</dbReference>
<comment type="similarity">
    <text evidence="2">Belongs to the glycosyl hydrolase 29 family.</text>
</comment>
<dbReference type="PANTHER" id="PTHR10030:SF37">
    <property type="entry name" value="ALPHA-L-FUCOSIDASE-RELATED"/>
    <property type="match status" value="1"/>
</dbReference>
<keyword evidence="10" id="KW-1185">Reference proteome</keyword>
<dbReference type="Pfam" id="PF01120">
    <property type="entry name" value="Alpha_L_fucos"/>
    <property type="match status" value="1"/>
</dbReference>